<evidence type="ECO:0000259" key="12">
    <source>
        <dbReference type="PROSITE" id="PS50001"/>
    </source>
</evidence>
<comment type="catalytic activity">
    <reaction evidence="9">
        <text>O-phospho-L-tyrosyl-[protein] + H2O = L-tyrosyl-[protein] + phosphate</text>
        <dbReference type="Rhea" id="RHEA:10684"/>
        <dbReference type="Rhea" id="RHEA-COMP:10136"/>
        <dbReference type="Rhea" id="RHEA-COMP:20101"/>
        <dbReference type="ChEBI" id="CHEBI:15377"/>
        <dbReference type="ChEBI" id="CHEBI:43474"/>
        <dbReference type="ChEBI" id="CHEBI:46858"/>
        <dbReference type="ChEBI" id="CHEBI:61978"/>
        <dbReference type="EC" id="3.1.3.48"/>
    </reaction>
</comment>
<dbReference type="PROSITE" id="PS50001">
    <property type="entry name" value="SH2"/>
    <property type="match status" value="2"/>
</dbReference>
<dbReference type="GO" id="GO:0004726">
    <property type="term" value="F:non-membrane spanning protein tyrosine phosphatase activity"/>
    <property type="evidence" value="ECO:0007669"/>
    <property type="project" value="TreeGrafter"/>
</dbReference>
<dbReference type="InParanoid" id="A0A0D2X4W2"/>
<proteinExistence type="predicted"/>
<evidence type="ECO:0000256" key="11">
    <source>
        <dbReference type="SAM" id="MobiDB-lite"/>
    </source>
</evidence>
<evidence type="ECO:0000259" key="14">
    <source>
        <dbReference type="PROSITE" id="PS50056"/>
    </source>
</evidence>
<dbReference type="SUPFAM" id="SSF55550">
    <property type="entry name" value="SH2 domain"/>
    <property type="match status" value="2"/>
</dbReference>
<sequence>MATRKWFHPHLTGLEAEKTLKEKGFDGSFLVRPSKSNPGDFTLSVRRGTEITHVKIQNSGDFYDLYGGEKFATLSELVEYYMENQGQLREKNGSIINLRYPLLSEDPTNERWFHGNISGKDAETLLQSGADGSFLVRTSQSKPGDYCFSVRVTDKVTHVMIHNRKGRYDVGGGESFSDLTKLVNYYRENPMVETTGSIVTLKNPLNATKINVSSIKGRVTELEKETDEIYGKAGFWEEFEQLQQLESKNLYSRVEGQRPENKSKNRYKNILPFDHTRVVLQDVDHSEVGADYINANYISGEYPDLERAYIATQGPLPNTIDAFWLMIYEQHCQVVVNTTNETERGRTKCEHYWPDNADPKQYGHIIVSFKGEEVFPIYVKREFEIAHFMHGAPFRVQQFHYTSWPDHGVPKDPGAVLNYLRDVRQAQASFPRAGPIIVHCSAGIGRTGTFMMVDILMNNIQAKGIDCEVDIQRAIQQIRGQRSGLVQTEAQYKFVYLAIAHHIDTLRARILAEQQVKAVGAPSGQEALYGNIHGSHYENLGARKQPTGAGAQATNAMLPVGGWGALASKSGGPAAPTAAADNGEYANAEMLMRQNQWKPNAPAEPNYENIPGRKR</sequence>
<dbReference type="SMART" id="SM00252">
    <property type="entry name" value="SH2"/>
    <property type="match status" value="2"/>
</dbReference>
<evidence type="ECO:0000256" key="9">
    <source>
        <dbReference type="ARBA" id="ARBA00051722"/>
    </source>
</evidence>
<reference evidence="16" key="1">
    <citation type="submission" date="2011-02" db="EMBL/GenBank/DDBJ databases">
        <title>The Genome Sequence of Capsaspora owczarzaki ATCC 30864.</title>
        <authorList>
            <person name="Russ C."/>
            <person name="Cuomo C."/>
            <person name="Burger G."/>
            <person name="Gray M.W."/>
            <person name="Holland P.W.H."/>
            <person name="King N."/>
            <person name="Lang F.B.F."/>
            <person name="Roger A.J."/>
            <person name="Ruiz-Trillo I."/>
            <person name="Young S.K."/>
            <person name="Zeng Q."/>
            <person name="Gargeya S."/>
            <person name="Alvarado L."/>
            <person name="Berlin A."/>
            <person name="Chapman S.B."/>
            <person name="Chen Z."/>
            <person name="Freedman E."/>
            <person name="Gellesch M."/>
            <person name="Goldberg J."/>
            <person name="Griggs A."/>
            <person name="Gujja S."/>
            <person name="Heilman E."/>
            <person name="Heiman D."/>
            <person name="Howarth C."/>
            <person name="Mehta T."/>
            <person name="Neiman D."/>
            <person name="Pearson M."/>
            <person name="Roberts A."/>
            <person name="Saif S."/>
            <person name="Shea T."/>
            <person name="Shenoy N."/>
            <person name="Sisk P."/>
            <person name="Stolte C."/>
            <person name="Sykes S."/>
            <person name="White J."/>
            <person name="Yandava C."/>
            <person name="Haas B."/>
            <person name="Nusbaum C."/>
            <person name="Birren B."/>
        </authorList>
    </citation>
    <scope>NUCLEOTIDE SEQUENCE</scope>
    <source>
        <strain evidence="16">ATCC 30864</strain>
    </source>
</reference>
<dbReference type="InterPro" id="IPR036860">
    <property type="entry name" value="SH2_dom_sf"/>
</dbReference>
<dbReference type="GO" id="GO:0070374">
    <property type="term" value="P:positive regulation of ERK1 and ERK2 cascade"/>
    <property type="evidence" value="ECO:0007669"/>
    <property type="project" value="TreeGrafter"/>
</dbReference>
<evidence type="ECO:0000256" key="3">
    <source>
        <dbReference type="ARBA" id="ARBA00022490"/>
    </source>
</evidence>
<dbReference type="eggNOG" id="KOG0790">
    <property type="taxonomic scope" value="Eukaryota"/>
</dbReference>
<keyword evidence="6" id="KW-0378">Hydrolase</keyword>
<dbReference type="CDD" id="cd09931">
    <property type="entry name" value="SH2_C-SH2_SHP_like"/>
    <property type="match status" value="1"/>
</dbReference>
<evidence type="ECO:0000256" key="8">
    <source>
        <dbReference type="ARBA" id="ARBA00022999"/>
    </source>
</evidence>
<dbReference type="PRINTS" id="PR00401">
    <property type="entry name" value="SH2DOMAIN"/>
</dbReference>
<comment type="subcellular location">
    <subcellularLocation>
        <location evidence="1">Cytoplasm</location>
    </subcellularLocation>
</comment>
<dbReference type="CDD" id="cd10340">
    <property type="entry name" value="SH2_N-SH2_SHP_like"/>
    <property type="match status" value="1"/>
</dbReference>
<name>A0A0D2X4W2_CAPO3</name>
<accession>A0A0D2X4W2</accession>
<dbReference type="FunFam" id="3.90.190.10:FF:000045">
    <property type="entry name" value="Tyrosine-protein phosphatase non-receptor type 12"/>
    <property type="match status" value="1"/>
</dbReference>
<gene>
    <name evidence="15" type="ORF">CAOG_007026</name>
</gene>
<evidence type="ECO:0000256" key="2">
    <source>
        <dbReference type="ARBA" id="ARBA00013064"/>
    </source>
</evidence>
<dbReference type="Gene3D" id="3.90.190.10">
    <property type="entry name" value="Protein tyrosine phosphatase superfamily"/>
    <property type="match status" value="1"/>
</dbReference>
<evidence type="ECO:0000256" key="4">
    <source>
        <dbReference type="ARBA" id="ARBA00022553"/>
    </source>
</evidence>
<dbReference type="Gene3D" id="3.30.505.10">
    <property type="entry name" value="SH2 domain"/>
    <property type="match status" value="2"/>
</dbReference>
<dbReference type="InterPro" id="IPR000242">
    <property type="entry name" value="PTP_cat"/>
</dbReference>
<dbReference type="FunFam" id="3.30.505.10:FF:000012">
    <property type="entry name" value="Tyrosine-protein phosphatase non-receptor type"/>
    <property type="match status" value="1"/>
</dbReference>
<dbReference type="RefSeq" id="XP_004343750.1">
    <property type="nucleotide sequence ID" value="XM_004343700.2"/>
</dbReference>
<feature type="domain" description="Tyrosine-protein phosphatase" evidence="13">
    <location>
        <begin position="235"/>
        <end position="502"/>
    </location>
</feature>
<dbReference type="GO" id="GO:0050839">
    <property type="term" value="F:cell adhesion molecule binding"/>
    <property type="evidence" value="ECO:0007669"/>
    <property type="project" value="TreeGrafter"/>
</dbReference>
<dbReference type="GO" id="GO:0030971">
    <property type="term" value="F:receptor tyrosine kinase binding"/>
    <property type="evidence" value="ECO:0007669"/>
    <property type="project" value="TreeGrafter"/>
</dbReference>
<dbReference type="EC" id="3.1.3.48" evidence="2"/>
<dbReference type="InterPro" id="IPR003595">
    <property type="entry name" value="Tyr_Pase_cat"/>
</dbReference>
<dbReference type="Pfam" id="PF00102">
    <property type="entry name" value="Y_phosphatase"/>
    <property type="match status" value="1"/>
</dbReference>
<dbReference type="Pfam" id="PF00017">
    <property type="entry name" value="SH2"/>
    <property type="match status" value="2"/>
</dbReference>
<dbReference type="InterPro" id="IPR029021">
    <property type="entry name" value="Prot-tyrosine_phosphatase-like"/>
</dbReference>
<evidence type="ECO:0000256" key="1">
    <source>
        <dbReference type="ARBA" id="ARBA00004496"/>
    </source>
</evidence>
<feature type="domain" description="SH2" evidence="12">
    <location>
        <begin position="6"/>
        <end position="102"/>
    </location>
</feature>
<evidence type="ECO:0000256" key="10">
    <source>
        <dbReference type="PROSITE-ProRule" id="PRU00191"/>
    </source>
</evidence>
<keyword evidence="8 10" id="KW-0727">SH2 domain</keyword>
<evidence type="ECO:0000259" key="13">
    <source>
        <dbReference type="PROSITE" id="PS50055"/>
    </source>
</evidence>
<dbReference type="Proteomes" id="UP000008743">
    <property type="component" value="Unassembled WGS sequence"/>
</dbReference>
<organism evidence="15 16">
    <name type="scientific">Capsaspora owczarzaki (strain ATCC 30864)</name>
    <dbReference type="NCBI Taxonomy" id="595528"/>
    <lineage>
        <taxon>Eukaryota</taxon>
        <taxon>Filasterea</taxon>
        <taxon>Capsaspora</taxon>
    </lineage>
</organism>
<dbReference type="PANTHER" id="PTHR46559:SF3">
    <property type="entry name" value="TYROSINE-PROTEIN PHOSPHATASE NON-RECEPTOR TYPE"/>
    <property type="match status" value="1"/>
</dbReference>
<dbReference type="PROSITE" id="PS50055">
    <property type="entry name" value="TYR_PHOSPHATASE_PTP"/>
    <property type="match status" value="1"/>
</dbReference>
<dbReference type="PRINTS" id="PR00700">
    <property type="entry name" value="PRTYPHPHTASE"/>
</dbReference>
<dbReference type="EMBL" id="KE346372">
    <property type="protein sequence ID" value="KJE96754.1"/>
    <property type="molecule type" value="Genomic_DNA"/>
</dbReference>
<dbReference type="InterPro" id="IPR000387">
    <property type="entry name" value="Tyr_Pase_dom"/>
</dbReference>
<keyword evidence="16" id="KW-1185">Reference proteome</keyword>
<dbReference type="PANTHER" id="PTHR46559">
    <property type="entry name" value="TYROSINE-PROTEIN PHOSPHATASE NON-RECEPTOR TYPE 11"/>
    <property type="match status" value="1"/>
</dbReference>
<evidence type="ECO:0000256" key="5">
    <source>
        <dbReference type="ARBA" id="ARBA00022737"/>
    </source>
</evidence>
<dbReference type="OrthoDB" id="8815311at2759"/>
<dbReference type="SMART" id="SM00404">
    <property type="entry name" value="PTPc_motif"/>
    <property type="match status" value="1"/>
</dbReference>
<evidence type="ECO:0000313" key="16">
    <source>
        <dbReference type="Proteomes" id="UP000008743"/>
    </source>
</evidence>
<dbReference type="STRING" id="595528.A0A0D2X4W2"/>
<evidence type="ECO:0000256" key="6">
    <source>
        <dbReference type="ARBA" id="ARBA00022801"/>
    </source>
</evidence>
<evidence type="ECO:0000313" key="15">
    <source>
        <dbReference type="EMBL" id="KJE96754.1"/>
    </source>
</evidence>
<dbReference type="PROSITE" id="PS00383">
    <property type="entry name" value="TYR_PHOSPHATASE_1"/>
    <property type="match status" value="1"/>
</dbReference>
<dbReference type="PhylomeDB" id="A0A0D2X4W2"/>
<dbReference type="SMART" id="SM00194">
    <property type="entry name" value="PTPc"/>
    <property type="match status" value="1"/>
</dbReference>
<dbReference type="InterPro" id="IPR016130">
    <property type="entry name" value="Tyr_Pase_AS"/>
</dbReference>
<dbReference type="OMA" id="ESMAYKQ"/>
<dbReference type="InterPro" id="IPR000980">
    <property type="entry name" value="SH2"/>
</dbReference>
<feature type="domain" description="Tyrosine specific protein phosphatases" evidence="14">
    <location>
        <begin position="417"/>
        <end position="493"/>
    </location>
</feature>
<feature type="region of interest" description="Disordered" evidence="11">
    <location>
        <begin position="595"/>
        <end position="615"/>
    </location>
</feature>
<keyword evidence="3" id="KW-0963">Cytoplasm</keyword>
<evidence type="ECO:0000256" key="7">
    <source>
        <dbReference type="ARBA" id="ARBA00022912"/>
    </source>
</evidence>
<keyword evidence="7" id="KW-0904">Protein phosphatase</keyword>
<feature type="domain" description="SH2" evidence="12">
    <location>
        <begin position="112"/>
        <end position="205"/>
    </location>
</feature>
<dbReference type="AlphaFoldDB" id="A0A0D2X4W2"/>
<keyword evidence="5" id="KW-0677">Repeat</keyword>
<dbReference type="FunFam" id="3.30.505.10:FF:000018">
    <property type="entry name" value="Tyrosine-protein phosphatase non-receptor type"/>
    <property type="match status" value="1"/>
</dbReference>
<keyword evidence="4" id="KW-0597">Phosphoprotein</keyword>
<dbReference type="GO" id="GO:0005737">
    <property type="term" value="C:cytoplasm"/>
    <property type="evidence" value="ECO:0007669"/>
    <property type="project" value="UniProtKB-SubCell"/>
</dbReference>
<dbReference type="SUPFAM" id="SSF52799">
    <property type="entry name" value="(Phosphotyrosine protein) phosphatases II"/>
    <property type="match status" value="1"/>
</dbReference>
<protein>
    <recommendedName>
        <fullName evidence="2">protein-tyrosine-phosphatase</fullName>
        <ecNumber evidence="2">3.1.3.48</ecNumber>
    </recommendedName>
</protein>
<dbReference type="PROSITE" id="PS50056">
    <property type="entry name" value="TYR_PHOSPHATASE_2"/>
    <property type="match status" value="1"/>
</dbReference>